<protein>
    <submittedName>
        <fullName evidence="1">Uncharacterized protein</fullName>
    </submittedName>
</protein>
<organism evidence="1 2">
    <name type="scientific">Russula earlei</name>
    <dbReference type="NCBI Taxonomy" id="71964"/>
    <lineage>
        <taxon>Eukaryota</taxon>
        <taxon>Fungi</taxon>
        <taxon>Dikarya</taxon>
        <taxon>Basidiomycota</taxon>
        <taxon>Agaricomycotina</taxon>
        <taxon>Agaricomycetes</taxon>
        <taxon>Russulales</taxon>
        <taxon>Russulaceae</taxon>
        <taxon>Russula</taxon>
    </lineage>
</organism>
<reference evidence="1" key="1">
    <citation type="submission" date="2021-03" db="EMBL/GenBank/DDBJ databases">
        <title>Evolutionary priming and transition to the ectomycorrhizal habit in an iconic lineage of mushroom-forming fungi: is preadaptation a requirement?</title>
        <authorList>
            <consortium name="DOE Joint Genome Institute"/>
            <person name="Looney B.P."/>
            <person name="Miyauchi S."/>
            <person name="Morin E."/>
            <person name="Drula E."/>
            <person name="Courty P.E."/>
            <person name="Chicoki N."/>
            <person name="Fauchery L."/>
            <person name="Kohler A."/>
            <person name="Kuo A."/>
            <person name="LaButti K."/>
            <person name="Pangilinan J."/>
            <person name="Lipzen A."/>
            <person name="Riley R."/>
            <person name="Andreopoulos W."/>
            <person name="He G."/>
            <person name="Johnson J."/>
            <person name="Barry K.W."/>
            <person name="Grigoriev I.V."/>
            <person name="Nagy L."/>
            <person name="Hibbett D."/>
            <person name="Henrissat B."/>
            <person name="Matheny P.B."/>
            <person name="Labbe J."/>
            <person name="Martin A.F."/>
        </authorList>
    </citation>
    <scope>NUCLEOTIDE SEQUENCE</scope>
    <source>
        <strain evidence="1">BPL698</strain>
    </source>
</reference>
<dbReference type="EMBL" id="JAGFNK010000045">
    <property type="protein sequence ID" value="KAI9510292.1"/>
    <property type="molecule type" value="Genomic_DNA"/>
</dbReference>
<sequence>MATTAGASTPPSPLPSTADTLWAHLLYHRGPSKANATERLNHNQLTPQDRAGTSTRILLHDTHARLEKFSECANSIFSEVEASRREIVRVREEVENAREKELETIAQLRMSSFERIYACYLNRCQSSLQKTIGEPAQARETAAMQACLAVTTERLRTLEEKINSKVDAVTTREDTESFCTQLVQAQTQLSQSLQEQFSRAQTQQSRILELLAPLHSILQSVSLHIDIARNAILEKIPERCGCRGNTADNGSSTSIPSAVPSNRTPLSAEDDAGQLLPRKRRKVSLDAPHSDPSNPSARGYEGQLIAVEERQATSGFSLRPGETAGPTRPQRNAAVSAVQTPNGKSGNDAVSRSHLGNARSGCGNDKPIISYMPSRAPAAAIPGKRFILFNDDDDDDDEP</sequence>
<dbReference type="Proteomes" id="UP001207468">
    <property type="component" value="Unassembled WGS sequence"/>
</dbReference>
<comment type="caution">
    <text evidence="1">The sequence shown here is derived from an EMBL/GenBank/DDBJ whole genome shotgun (WGS) entry which is preliminary data.</text>
</comment>
<gene>
    <name evidence="1" type="ORF">F5148DRAFT_1147636</name>
</gene>
<keyword evidence="2" id="KW-1185">Reference proteome</keyword>
<accession>A0ACC0UFL4</accession>
<evidence type="ECO:0000313" key="2">
    <source>
        <dbReference type="Proteomes" id="UP001207468"/>
    </source>
</evidence>
<name>A0ACC0UFL4_9AGAM</name>
<proteinExistence type="predicted"/>
<evidence type="ECO:0000313" key="1">
    <source>
        <dbReference type="EMBL" id="KAI9510292.1"/>
    </source>
</evidence>